<dbReference type="InterPro" id="IPR045515">
    <property type="entry name" value="DUF6440"/>
</dbReference>
<evidence type="ECO:0000313" key="2">
    <source>
        <dbReference type="EMBL" id="CZR10555.1"/>
    </source>
</evidence>
<organism evidence="2 4">
    <name type="scientific">Trichococcus ilyis</name>
    <dbReference type="NCBI Taxonomy" id="640938"/>
    <lineage>
        <taxon>Bacteria</taxon>
        <taxon>Bacillati</taxon>
        <taxon>Bacillota</taxon>
        <taxon>Bacilli</taxon>
        <taxon>Lactobacillales</taxon>
        <taxon>Carnobacteriaceae</taxon>
        <taxon>Trichococcus</taxon>
    </lineage>
</organism>
<evidence type="ECO:0000313" key="3">
    <source>
        <dbReference type="EMBL" id="SEJ97770.1"/>
    </source>
</evidence>
<dbReference type="EMBL" id="FJNB01000038">
    <property type="protein sequence ID" value="CZR10555.1"/>
    <property type="molecule type" value="Genomic_DNA"/>
</dbReference>
<evidence type="ECO:0000259" key="1">
    <source>
        <dbReference type="Pfam" id="PF20037"/>
    </source>
</evidence>
<gene>
    <name evidence="3" type="ORF">SAMN05216375_1533</name>
    <name evidence="2" type="ORF">TR210_2947</name>
</gene>
<evidence type="ECO:0000313" key="4">
    <source>
        <dbReference type="Proteomes" id="UP000076878"/>
    </source>
</evidence>
<evidence type="ECO:0000313" key="5">
    <source>
        <dbReference type="Proteomes" id="UP000199280"/>
    </source>
</evidence>
<dbReference type="EMBL" id="FNYT01000053">
    <property type="protein sequence ID" value="SEJ97770.1"/>
    <property type="molecule type" value="Genomic_DNA"/>
</dbReference>
<dbReference type="Proteomes" id="UP000199280">
    <property type="component" value="Unassembled WGS sequence"/>
</dbReference>
<dbReference type="Proteomes" id="UP000076878">
    <property type="component" value="Unassembled WGS sequence"/>
</dbReference>
<reference evidence="2 4" key="1">
    <citation type="submission" date="2016-02" db="EMBL/GenBank/DDBJ databases">
        <authorList>
            <person name="Wen L."/>
            <person name="He K."/>
            <person name="Yang H."/>
        </authorList>
    </citation>
    <scope>NUCLEOTIDE SEQUENCE [LARGE SCALE GENOMIC DNA]</scope>
    <source>
        <strain evidence="2">Trichococcus_R210</strain>
    </source>
</reference>
<sequence length="64" mass="7101">MSKENKSKGNKRSEVIENQGFAPTYEVIRDNKTGVLYMSLSSGFGSAMTLLVDRDGKPLVDNEF</sequence>
<proteinExistence type="predicted"/>
<dbReference type="Pfam" id="PF20037">
    <property type="entry name" value="DUF6440"/>
    <property type="match status" value="1"/>
</dbReference>
<protein>
    <recommendedName>
        <fullName evidence="1">DUF6440 domain-containing protein</fullName>
    </recommendedName>
</protein>
<dbReference type="AlphaFoldDB" id="A0A143Z8Y4"/>
<dbReference type="RefSeq" id="WP_068624993.1">
    <property type="nucleotide sequence ID" value="NZ_FJNB01000038.1"/>
</dbReference>
<keyword evidence="5" id="KW-1185">Reference proteome</keyword>
<name>A0A143Z8Y4_9LACT</name>
<feature type="domain" description="DUF6440" evidence="1">
    <location>
        <begin position="12"/>
        <end position="61"/>
    </location>
</feature>
<accession>A0A143Z8Y4</accession>
<reference evidence="3 5" key="2">
    <citation type="submission" date="2016-10" db="EMBL/GenBank/DDBJ databases">
        <authorList>
            <person name="Varghese N."/>
            <person name="Submissions S."/>
        </authorList>
    </citation>
    <scope>NUCLEOTIDE SEQUENCE [LARGE SCALE GENOMIC DNA]</scope>
    <source>
        <strain evidence="3 5">DSM 22150</strain>
    </source>
</reference>